<dbReference type="InterPro" id="IPR041049">
    <property type="entry name" value="DUF5615"/>
</dbReference>
<reference evidence="2 3" key="1">
    <citation type="submission" date="2020-08" db="EMBL/GenBank/DDBJ databases">
        <title>Genomic Encyclopedia of Type Strains, Phase III (KMG-III): the genomes of soil and plant-associated and newly described type strains.</title>
        <authorList>
            <person name="Whitman W."/>
        </authorList>
    </citation>
    <scope>NUCLEOTIDE SEQUENCE [LARGE SCALE GENOMIC DNA]</scope>
    <source>
        <strain evidence="2 3">CECT 8799</strain>
    </source>
</reference>
<dbReference type="Proteomes" id="UP000535937">
    <property type="component" value="Unassembled WGS sequence"/>
</dbReference>
<evidence type="ECO:0000313" key="2">
    <source>
        <dbReference type="EMBL" id="MBB3062671.1"/>
    </source>
</evidence>
<accession>A0A7W4WEE4</accession>
<dbReference type="RefSeq" id="WP_183462153.1">
    <property type="nucleotide sequence ID" value="NZ_JACHWZ010000018.1"/>
</dbReference>
<dbReference type="EMBL" id="JACHWZ010000018">
    <property type="protein sequence ID" value="MBB3062671.1"/>
    <property type="molecule type" value="Genomic_DNA"/>
</dbReference>
<evidence type="ECO:0000259" key="1">
    <source>
        <dbReference type="Pfam" id="PF18480"/>
    </source>
</evidence>
<evidence type="ECO:0000313" key="3">
    <source>
        <dbReference type="Proteomes" id="UP000535937"/>
    </source>
</evidence>
<feature type="domain" description="DUF5615" evidence="1">
    <location>
        <begin position="1"/>
        <end position="103"/>
    </location>
</feature>
<organism evidence="2 3">
    <name type="scientific">Microbulbifer rhizosphaerae</name>
    <dbReference type="NCBI Taxonomy" id="1562603"/>
    <lineage>
        <taxon>Bacteria</taxon>
        <taxon>Pseudomonadati</taxon>
        <taxon>Pseudomonadota</taxon>
        <taxon>Gammaproteobacteria</taxon>
        <taxon>Cellvibrionales</taxon>
        <taxon>Microbulbiferaceae</taxon>
        <taxon>Microbulbifer</taxon>
    </lineage>
</organism>
<gene>
    <name evidence="2" type="ORF">FHS09_003520</name>
</gene>
<sequence>MIFWIDAQLSPALAPWIAEEFGIESYSVQRLGYRDAADHEIFFAARKSGAVVITKDKDFTYLIDKHGPPPQVLWVTLGNTSNNHMRTVLKKVLPEAVALFEQGEPLVEIG</sequence>
<name>A0A7W4WEE4_9GAMM</name>
<proteinExistence type="predicted"/>
<dbReference type="Pfam" id="PF18480">
    <property type="entry name" value="DUF5615"/>
    <property type="match status" value="1"/>
</dbReference>
<keyword evidence="3" id="KW-1185">Reference proteome</keyword>
<dbReference type="AlphaFoldDB" id="A0A7W4WEE4"/>
<comment type="caution">
    <text evidence="2">The sequence shown here is derived from an EMBL/GenBank/DDBJ whole genome shotgun (WGS) entry which is preliminary data.</text>
</comment>
<protein>
    <submittedName>
        <fullName evidence="2">Putative nuclease of putative toxin-antitoxin system</fullName>
    </submittedName>
</protein>